<proteinExistence type="predicted"/>
<dbReference type="EMBL" id="UZAH01034140">
    <property type="protein sequence ID" value="VDP33500.1"/>
    <property type="molecule type" value="Genomic_DNA"/>
</dbReference>
<accession>A0A183GIV3</accession>
<dbReference type="WBParaSite" id="HPBE_0002258201-mRNA-1">
    <property type="protein sequence ID" value="HPBE_0002258201-mRNA-1"/>
    <property type="gene ID" value="HPBE_0002258201"/>
</dbReference>
<sequence length="111" mass="11982">MRRLIGKTLGQAAILSGNIVMTHLVCLAEAHRKATLLTKLVITAVKITIMSRVAMSTEVAHQDTVTVRTMSTGVVTRREEIDLVLHTPVTSAVSDTHLHVTAAHPVATTHQ</sequence>
<evidence type="ECO:0000313" key="2">
    <source>
        <dbReference type="Proteomes" id="UP000050761"/>
    </source>
</evidence>
<dbReference type="Proteomes" id="UP000050761">
    <property type="component" value="Unassembled WGS sequence"/>
</dbReference>
<evidence type="ECO:0000313" key="3">
    <source>
        <dbReference type="WBParaSite" id="HPBE_0002258201-mRNA-1"/>
    </source>
</evidence>
<protein>
    <submittedName>
        <fullName evidence="3">Secreted protein</fullName>
    </submittedName>
</protein>
<reference evidence="1 2" key="1">
    <citation type="submission" date="2018-11" db="EMBL/GenBank/DDBJ databases">
        <authorList>
            <consortium name="Pathogen Informatics"/>
        </authorList>
    </citation>
    <scope>NUCLEOTIDE SEQUENCE [LARGE SCALE GENOMIC DNA]</scope>
</reference>
<organism evidence="2 3">
    <name type="scientific">Heligmosomoides polygyrus</name>
    <name type="common">Parasitic roundworm</name>
    <dbReference type="NCBI Taxonomy" id="6339"/>
    <lineage>
        <taxon>Eukaryota</taxon>
        <taxon>Metazoa</taxon>
        <taxon>Ecdysozoa</taxon>
        <taxon>Nematoda</taxon>
        <taxon>Chromadorea</taxon>
        <taxon>Rhabditida</taxon>
        <taxon>Rhabditina</taxon>
        <taxon>Rhabditomorpha</taxon>
        <taxon>Strongyloidea</taxon>
        <taxon>Heligmosomidae</taxon>
        <taxon>Heligmosomoides</taxon>
    </lineage>
</organism>
<evidence type="ECO:0000313" key="1">
    <source>
        <dbReference type="EMBL" id="VDP33500.1"/>
    </source>
</evidence>
<accession>A0A3P8CRV2</accession>
<reference evidence="3" key="2">
    <citation type="submission" date="2019-09" db="UniProtKB">
        <authorList>
            <consortium name="WormBaseParasite"/>
        </authorList>
    </citation>
    <scope>IDENTIFICATION</scope>
</reference>
<gene>
    <name evidence="1" type="ORF">HPBE_LOCUS22581</name>
</gene>
<keyword evidence="2" id="KW-1185">Reference proteome</keyword>
<dbReference type="AlphaFoldDB" id="A0A183GIV3"/>
<name>A0A183GIV3_HELPZ</name>